<accession>A0ABU9BC19</accession>
<evidence type="ECO:0000256" key="1">
    <source>
        <dbReference type="SAM" id="SignalP"/>
    </source>
</evidence>
<dbReference type="EMBL" id="JBBUTF010000009">
    <property type="protein sequence ID" value="MEK8026654.1"/>
    <property type="molecule type" value="Genomic_DNA"/>
</dbReference>
<name>A0ABU9BC19_9BURK</name>
<feature type="chain" id="PRO_5047417492" description="Lipoprotein" evidence="1">
    <location>
        <begin position="25"/>
        <end position="66"/>
    </location>
</feature>
<protein>
    <recommendedName>
        <fullName evidence="4">Lipoprotein</fullName>
    </recommendedName>
</protein>
<dbReference type="PROSITE" id="PS51257">
    <property type="entry name" value="PROKAR_LIPOPROTEIN"/>
    <property type="match status" value="1"/>
</dbReference>
<proteinExistence type="predicted"/>
<keyword evidence="1" id="KW-0732">Signal</keyword>
<dbReference type="RefSeq" id="WP_341374438.1">
    <property type="nucleotide sequence ID" value="NZ_JBBUTF010000009.1"/>
</dbReference>
<gene>
    <name evidence="2" type="ORF">AACH11_11845</name>
</gene>
<sequence>MRHTCLATVLVLLLAGCSSDQLYASGRNAQRNTCMKQADAAARDRCMQDAGMSHDVYRKEADGARK</sequence>
<feature type="signal peptide" evidence="1">
    <location>
        <begin position="1"/>
        <end position="24"/>
    </location>
</feature>
<dbReference type="Proteomes" id="UP001368500">
    <property type="component" value="Unassembled WGS sequence"/>
</dbReference>
<evidence type="ECO:0008006" key="4">
    <source>
        <dbReference type="Google" id="ProtNLM"/>
    </source>
</evidence>
<organism evidence="2 3">
    <name type="scientific">Pseudaquabacterium rugosum</name>
    <dbReference type="NCBI Taxonomy" id="2984194"/>
    <lineage>
        <taxon>Bacteria</taxon>
        <taxon>Pseudomonadati</taxon>
        <taxon>Pseudomonadota</taxon>
        <taxon>Betaproteobacteria</taxon>
        <taxon>Burkholderiales</taxon>
        <taxon>Sphaerotilaceae</taxon>
        <taxon>Pseudaquabacterium</taxon>
    </lineage>
</organism>
<evidence type="ECO:0000313" key="2">
    <source>
        <dbReference type="EMBL" id="MEK8026654.1"/>
    </source>
</evidence>
<comment type="caution">
    <text evidence="2">The sequence shown here is derived from an EMBL/GenBank/DDBJ whole genome shotgun (WGS) entry which is preliminary data.</text>
</comment>
<keyword evidence="3" id="KW-1185">Reference proteome</keyword>
<evidence type="ECO:0000313" key="3">
    <source>
        <dbReference type="Proteomes" id="UP001368500"/>
    </source>
</evidence>
<reference evidence="2 3" key="1">
    <citation type="submission" date="2024-04" db="EMBL/GenBank/DDBJ databases">
        <title>Novel species of the genus Ideonella isolated from streams.</title>
        <authorList>
            <person name="Lu H."/>
        </authorList>
    </citation>
    <scope>NUCLEOTIDE SEQUENCE [LARGE SCALE GENOMIC DNA]</scope>
    <source>
        <strain evidence="2 3">BYS139W</strain>
    </source>
</reference>